<dbReference type="GO" id="GO:0005886">
    <property type="term" value="C:plasma membrane"/>
    <property type="evidence" value="ECO:0007669"/>
    <property type="project" value="UniProtKB-SubCell"/>
</dbReference>
<keyword evidence="1" id="KW-1133">Transmembrane helix</keyword>
<protein>
    <recommendedName>
        <fullName evidence="4">Copper ABC transporter permease</fullName>
    </recommendedName>
</protein>
<accession>A0A0W1R2H2</accession>
<dbReference type="Proteomes" id="UP000054387">
    <property type="component" value="Unassembled WGS sequence"/>
</dbReference>
<evidence type="ECO:0000313" key="3">
    <source>
        <dbReference type="Proteomes" id="UP000054387"/>
    </source>
</evidence>
<evidence type="ECO:0000313" key="2">
    <source>
        <dbReference type="EMBL" id="KTG07636.1"/>
    </source>
</evidence>
<dbReference type="AlphaFoldDB" id="A0A0W1R2H2"/>
<proteinExistence type="predicted"/>
<feature type="transmembrane region" description="Helical" evidence="1">
    <location>
        <begin position="21"/>
        <end position="42"/>
    </location>
</feature>
<keyword evidence="1" id="KW-0812">Transmembrane</keyword>
<feature type="transmembrane region" description="Helical" evidence="1">
    <location>
        <begin position="165"/>
        <end position="184"/>
    </location>
</feature>
<sequence>MSWQAIARNDLRGASRERGSWALFVGFLLGFGGLAALLVQLGDPEFEVYLDILAPGVGLLVPLAGIVLGYETVVGERESGTVVLSLSMPHSRASMVLGKLVGRTTLLVSVVAGAAFVTGVGMAVAFPAFELPRYVGFMLLSSLYGTVFLWLSTALSMALSTGRRVIVAAFGAYIGLTLFWNLLIDIVETVLFRFRPGPSGEPEAWATFATFVGPRTSFNYLLGSDLDAGAIPPVAVDASAEFVSSAVAILALTAWAILPVVAGYREFRNDDL</sequence>
<evidence type="ECO:0008006" key="4">
    <source>
        <dbReference type="Google" id="ProtNLM"/>
    </source>
</evidence>
<feature type="transmembrane region" description="Helical" evidence="1">
    <location>
        <begin position="105"/>
        <end position="128"/>
    </location>
</feature>
<dbReference type="GO" id="GO:0140359">
    <property type="term" value="F:ABC-type transporter activity"/>
    <property type="evidence" value="ECO:0007669"/>
    <property type="project" value="InterPro"/>
</dbReference>
<organism evidence="2 3">
    <name type="scientific">Haloprofundus marisrubri</name>
    <dbReference type="NCBI Taxonomy" id="1514971"/>
    <lineage>
        <taxon>Archaea</taxon>
        <taxon>Methanobacteriati</taxon>
        <taxon>Methanobacteriota</taxon>
        <taxon>Stenosarchaea group</taxon>
        <taxon>Halobacteria</taxon>
        <taxon>Halobacteriales</taxon>
        <taxon>Haloferacaceae</taxon>
        <taxon>Haloprofundus</taxon>
    </lineage>
</organism>
<dbReference type="STRING" id="1514971.AUR64_02975"/>
<feature type="transmembrane region" description="Helical" evidence="1">
    <location>
        <begin position="48"/>
        <end position="70"/>
    </location>
</feature>
<keyword evidence="3" id="KW-1185">Reference proteome</keyword>
<reference evidence="2 3" key="1">
    <citation type="submission" date="2015-12" db="EMBL/GenBank/DDBJ databases">
        <title>Haloprofundus marisrubri gen. nov., sp. nov., an extremely halophilic archaeon isolated from the Discovery deep brine-seawater interface in the Red Sea.</title>
        <authorList>
            <person name="Zhang G."/>
            <person name="Stingl U."/>
            <person name="Rashid M."/>
        </authorList>
    </citation>
    <scope>NUCLEOTIDE SEQUENCE [LARGE SCALE GENOMIC DNA]</scope>
    <source>
        <strain evidence="2 3">SB9</strain>
    </source>
</reference>
<dbReference type="EMBL" id="LOPU01000041">
    <property type="protein sequence ID" value="KTG07636.1"/>
    <property type="molecule type" value="Genomic_DNA"/>
</dbReference>
<dbReference type="OrthoDB" id="86287at2157"/>
<gene>
    <name evidence="2" type="ORF">AUR64_02975</name>
</gene>
<feature type="transmembrane region" description="Helical" evidence="1">
    <location>
        <begin position="242"/>
        <end position="264"/>
    </location>
</feature>
<dbReference type="PANTHER" id="PTHR43471">
    <property type="entry name" value="ABC TRANSPORTER PERMEASE"/>
    <property type="match status" value="1"/>
</dbReference>
<keyword evidence="1" id="KW-0472">Membrane</keyword>
<comment type="caution">
    <text evidence="2">The sequence shown here is derived from an EMBL/GenBank/DDBJ whole genome shotgun (WGS) entry which is preliminary data.</text>
</comment>
<name>A0A0W1R2H2_9EURY</name>
<dbReference type="RefSeq" id="WP_058583647.1">
    <property type="nucleotide sequence ID" value="NZ_LOPU01000041.1"/>
</dbReference>
<evidence type="ECO:0000256" key="1">
    <source>
        <dbReference type="SAM" id="Phobius"/>
    </source>
</evidence>
<dbReference type="PANTHER" id="PTHR43471:SF1">
    <property type="entry name" value="ABC TRANSPORTER PERMEASE PROTEIN NOSY-RELATED"/>
    <property type="match status" value="1"/>
</dbReference>
<dbReference type="Pfam" id="PF12679">
    <property type="entry name" value="ABC2_membrane_2"/>
    <property type="match status" value="1"/>
</dbReference>
<feature type="transmembrane region" description="Helical" evidence="1">
    <location>
        <begin position="134"/>
        <end position="153"/>
    </location>
</feature>